<dbReference type="GO" id="GO:0003677">
    <property type="term" value="F:DNA binding"/>
    <property type="evidence" value="ECO:0007669"/>
    <property type="project" value="UniProtKB-KW"/>
</dbReference>
<keyword evidence="2" id="KW-0472">Membrane</keyword>
<dbReference type="Gene3D" id="1.10.260.40">
    <property type="entry name" value="lambda repressor-like DNA-binding domains"/>
    <property type="match status" value="1"/>
</dbReference>
<evidence type="ECO:0000313" key="5">
    <source>
        <dbReference type="Proteomes" id="UP000886725"/>
    </source>
</evidence>
<comment type="caution">
    <text evidence="4">The sequence shown here is derived from an EMBL/GenBank/DDBJ whole genome shotgun (WGS) entry which is preliminary data.</text>
</comment>
<dbReference type="SMART" id="SM00530">
    <property type="entry name" value="HTH_XRE"/>
    <property type="match status" value="1"/>
</dbReference>
<dbReference type="PANTHER" id="PTHR46558">
    <property type="entry name" value="TRACRIPTIONAL REGULATORY PROTEIN-RELATED-RELATED"/>
    <property type="match status" value="1"/>
</dbReference>
<keyword evidence="1" id="KW-0238">DNA-binding</keyword>
<sequence length="238" mass="28430">MMKENTFSSKEVGHFIYKRRKELHYTQKDLADMLYVTDRAVSKWERGISVPDIATLLQLSRILKVDVDVILNGGNHSTVSNSAMGWQYYFEKLFQKKECAFLLLFLYLGVIFFTYFVVRYHSVMDFNRYFSLLGQRFNWLPFLDFFDYLLHPTNFVLLGSILQNIIINVTIMIPISILCLWIDRSKRHYFIFIIEIVFFMEIIKWFSLLGIFDVTDILLRLFTSFVIMKLGNRKERKK</sequence>
<dbReference type="CDD" id="cd00093">
    <property type="entry name" value="HTH_XRE"/>
    <property type="match status" value="1"/>
</dbReference>
<dbReference type="Proteomes" id="UP000886725">
    <property type="component" value="Unassembled WGS sequence"/>
</dbReference>
<dbReference type="AlphaFoldDB" id="A0A9D0Z155"/>
<accession>A0A9D0Z155</accession>
<evidence type="ECO:0000259" key="3">
    <source>
        <dbReference type="PROSITE" id="PS50943"/>
    </source>
</evidence>
<reference evidence="4" key="2">
    <citation type="journal article" date="2021" name="PeerJ">
        <title>Extensive microbial diversity within the chicken gut microbiome revealed by metagenomics and culture.</title>
        <authorList>
            <person name="Gilroy R."/>
            <person name="Ravi A."/>
            <person name="Getino M."/>
            <person name="Pursley I."/>
            <person name="Horton D.L."/>
            <person name="Alikhan N.F."/>
            <person name="Baker D."/>
            <person name="Gharbi K."/>
            <person name="Hall N."/>
            <person name="Watson M."/>
            <person name="Adriaenssens E.M."/>
            <person name="Foster-Nyarko E."/>
            <person name="Jarju S."/>
            <person name="Secka A."/>
            <person name="Antonio M."/>
            <person name="Oren A."/>
            <person name="Chaudhuri R.R."/>
            <person name="La Ragione R."/>
            <person name="Hildebrand F."/>
            <person name="Pallen M.J."/>
        </authorList>
    </citation>
    <scope>NUCLEOTIDE SEQUENCE</scope>
    <source>
        <strain evidence="4">CHK165-10780</strain>
    </source>
</reference>
<keyword evidence="2" id="KW-1133">Transmembrane helix</keyword>
<name>A0A9D0Z155_9FIRM</name>
<feature type="domain" description="HTH cro/C1-type" evidence="3">
    <location>
        <begin position="16"/>
        <end position="70"/>
    </location>
</feature>
<organism evidence="4 5">
    <name type="scientific">Candidatus Faecenecus gallistercoris</name>
    <dbReference type="NCBI Taxonomy" id="2840793"/>
    <lineage>
        <taxon>Bacteria</taxon>
        <taxon>Bacillati</taxon>
        <taxon>Bacillota</taxon>
        <taxon>Bacillota incertae sedis</taxon>
        <taxon>Candidatus Faecenecus</taxon>
    </lineage>
</organism>
<evidence type="ECO:0000313" key="4">
    <source>
        <dbReference type="EMBL" id="HIQ64528.1"/>
    </source>
</evidence>
<feature type="transmembrane region" description="Helical" evidence="2">
    <location>
        <begin position="155"/>
        <end position="182"/>
    </location>
</feature>
<dbReference type="InterPro" id="IPR001387">
    <property type="entry name" value="Cro/C1-type_HTH"/>
</dbReference>
<feature type="transmembrane region" description="Helical" evidence="2">
    <location>
        <begin position="189"/>
        <end position="211"/>
    </location>
</feature>
<keyword evidence="2" id="KW-0812">Transmembrane</keyword>
<feature type="transmembrane region" description="Helical" evidence="2">
    <location>
        <begin position="99"/>
        <end position="118"/>
    </location>
</feature>
<dbReference type="EMBL" id="DVFU01000044">
    <property type="protein sequence ID" value="HIQ64528.1"/>
    <property type="molecule type" value="Genomic_DNA"/>
</dbReference>
<dbReference type="PANTHER" id="PTHR46558:SF4">
    <property type="entry name" value="DNA-BIDING PHAGE PROTEIN"/>
    <property type="match status" value="1"/>
</dbReference>
<evidence type="ECO:0000256" key="1">
    <source>
        <dbReference type="ARBA" id="ARBA00023125"/>
    </source>
</evidence>
<reference evidence="4" key="1">
    <citation type="submission" date="2020-10" db="EMBL/GenBank/DDBJ databases">
        <authorList>
            <person name="Gilroy R."/>
        </authorList>
    </citation>
    <scope>NUCLEOTIDE SEQUENCE</scope>
    <source>
        <strain evidence="4">CHK165-10780</strain>
    </source>
</reference>
<dbReference type="Pfam" id="PF01381">
    <property type="entry name" value="HTH_3"/>
    <property type="match status" value="1"/>
</dbReference>
<evidence type="ECO:0000256" key="2">
    <source>
        <dbReference type="SAM" id="Phobius"/>
    </source>
</evidence>
<proteinExistence type="predicted"/>
<dbReference type="PROSITE" id="PS50943">
    <property type="entry name" value="HTH_CROC1"/>
    <property type="match status" value="1"/>
</dbReference>
<dbReference type="InterPro" id="IPR010982">
    <property type="entry name" value="Lambda_DNA-bd_dom_sf"/>
</dbReference>
<dbReference type="SUPFAM" id="SSF47413">
    <property type="entry name" value="lambda repressor-like DNA-binding domains"/>
    <property type="match status" value="1"/>
</dbReference>
<protein>
    <submittedName>
        <fullName evidence="4">Helix-turn-helix transcriptional regulator</fullName>
    </submittedName>
</protein>
<gene>
    <name evidence="4" type="ORF">IAC85_02190</name>
</gene>